<evidence type="ECO:0000313" key="3">
    <source>
        <dbReference type="Proteomes" id="UP000276215"/>
    </source>
</evidence>
<evidence type="ECO:0000313" key="2">
    <source>
        <dbReference type="EMBL" id="RPA94696.1"/>
    </source>
</evidence>
<dbReference type="Proteomes" id="UP000276215">
    <property type="component" value="Unassembled WGS sequence"/>
</dbReference>
<dbReference type="OrthoDB" id="5503173at2759"/>
<feature type="region of interest" description="Disordered" evidence="1">
    <location>
        <begin position="107"/>
        <end position="151"/>
    </location>
</feature>
<feature type="region of interest" description="Disordered" evidence="1">
    <location>
        <begin position="439"/>
        <end position="465"/>
    </location>
</feature>
<evidence type="ECO:0000256" key="1">
    <source>
        <dbReference type="SAM" id="MobiDB-lite"/>
    </source>
</evidence>
<sequence>MSQNSTQDFLPGTNQQTNNKEVPSYEQLLLMLNSQQIPHSQPVSEYHSTQSASPGLDTTEASLIVPSTLSSASFPPSFPTYSLPRPPPLPMGTQITTPRRLTDILRTPTPRRQLGTQGLDSSSPGLTPPYSSLQQINNCTDSPFRPTPAANTTNCDSSIEETAMAGLESCELDLPRQWDSADLQIIINLYTSVIPDECRPSKNLDLVELMTDTLKKSKLVQKTRLGIIDRPADLKEINIEAQRIARQFMVRYFVLTTGINEILQALLPESFETHQPSAYTDLKKHILDTSYTWKNKIINNYIAHTQQHIKETPLLAHTSDATAIRNHYKNAFCLENVTQLYQFDRHINWSKTTEAGQNFLFDVYWLMCVESTLHVQDPFKEGQTRGDLKIFYDSLASHSSPSWNPVTITDFPPSDHRISPKDNTVTSQNVKKRKTITEHPRFTPTSPEDYPFMPTIISNTGNTSV</sequence>
<protein>
    <submittedName>
        <fullName evidence="2">Uncharacterized protein</fullName>
    </submittedName>
</protein>
<feature type="compositionally biased region" description="Polar residues" evidence="1">
    <location>
        <begin position="114"/>
        <end position="141"/>
    </location>
</feature>
<proteinExistence type="predicted"/>
<reference evidence="2 3" key="1">
    <citation type="journal article" date="2018" name="Nat. Ecol. Evol.">
        <title>Pezizomycetes genomes reveal the molecular basis of ectomycorrhizal truffle lifestyle.</title>
        <authorList>
            <person name="Murat C."/>
            <person name="Payen T."/>
            <person name="Noel B."/>
            <person name="Kuo A."/>
            <person name="Morin E."/>
            <person name="Chen J."/>
            <person name="Kohler A."/>
            <person name="Krizsan K."/>
            <person name="Balestrini R."/>
            <person name="Da Silva C."/>
            <person name="Montanini B."/>
            <person name="Hainaut M."/>
            <person name="Levati E."/>
            <person name="Barry K.W."/>
            <person name="Belfiori B."/>
            <person name="Cichocki N."/>
            <person name="Clum A."/>
            <person name="Dockter R.B."/>
            <person name="Fauchery L."/>
            <person name="Guy J."/>
            <person name="Iotti M."/>
            <person name="Le Tacon F."/>
            <person name="Lindquist E.A."/>
            <person name="Lipzen A."/>
            <person name="Malagnac F."/>
            <person name="Mello A."/>
            <person name="Molinier V."/>
            <person name="Miyauchi S."/>
            <person name="Poulain J."/>
            <person name="Riccioni C."/>
            <person name="Rubini A."/>
            <person name="Sitrit Y."/>
            <person name="Splivallo R."/>
            <person name="Traeger S."/>
            <person name="Wang M."/>
            <person name="Zifcakova L."/>
            <person name="Wipf D."/>
            <person name="Zambonelli A."/>
            <person name="Paolocci F."/>
            <person name="Nowrousian M."/>
            <person name="Ottonello S."/>
            <person name="Baldrian P."/>
            <person name="Spatafora J.W."/>
            <person name="Henrissat B."/>
            <person name="Nagy L.G."/>
            <person name="Aury J.M."/>
            <person name="Wincker P."/>
            <person name="Grigoriev I.V."/>
            <person name="Bonfante P."/>
            <person name="Martin F.M."/>
        </authorList>
    </citation>
    <scope>NUCLEOTIDE SEQUENCE [LARGE SCALE GENOMIC DNA]</scope>
    <source>
        <strain evidence="2 3">120613-1</strain>
    </source>
</reference>
<dbReference type="EMBL" id="ML120434">
    <property type="protein sequence ID" value="RPA94696.1"/>
    <property type="molecule type" value="Genomic_DNA"/>
</dbReference>
<organism evidence="2 3">
    <name type="scientific">Choiromyces venosus 120613-1</name>
    <dbReference type="NCBI Taxonomy" id="1336337"/>
    <lineage>
        <taxon>Eukaryota</taxon>
        <taxon>Fungi</taxon>
        <taxon>Dikarya</taxon>
        <taxon>Ascomycota</taxon>
        <taxon>Pezizomycotina</taxon>
        <taxon>Pezizomycetes</taxon>
        <taxon>Pezizales</taxon>
        <taxon>Tuberaceae</taxon>
        <taxon>Choiromyces</taxon>
    </lineage>
</organism>
<keyword evidence="3" id="KW-1185">Reference proteome</keyword>
<accession>A0A3N4J8Z6</accession>
<feature type="compositionally biased region" description="Polar residues" evidence="1">
    <location>
        <begin position="456"/>
        <end position="465"/>
    </location>
</feature>
<name>A0A3N4J8Z6_9PEZI</name>
<feature type="region of interest" description="Disordered" evidence="1">
    <location>
        <begin position="1"/>
        <end position="20"/>
    </location>
</feature>
<dbReference type="AlphaFoldDB" id="A0A3N4J8Z6"/>
<gene>
    <name evidence="2" type="ORF">L873DRAFT_1792780</name>
</gene>